<feature type="region of interest" description="Disordered" evidence="2">
    <location>
        <begin position="708"/>
        <end position="740"/>
    </location>
</feature>
<dbReference type="Gene3D" id="1.10.472.80">
    <property type="entry name" value="Ypt/Rab-GAP domain of gyp1p, domain 3"/>
    <property type="match status" value="1"/>
</dbReference>
<evidence type="ECO:0000256" key="1">
    <source>
        <dbReference type="ARBA" id="ARBA00022468"/>
    </source>
</evidence>
<organism evidence="4 5">
    <name type="scientific">Basidiobolus ranarum</name>
    <dbReference type="NCBI Taxonomy" id="34480"/>
    <lineage>
        <taxon>Eukaryota</taxon>
        <taxon>Fungi</taxon>
        <taxon>Fungi incertae sedis</taxon>
        <taxon>Zoopagomycota</taxon>
        <taxon>Entomophthoromycotina</taxon>
        <taxon>Basidiobolomycetes</taxon>
        <taxon>Basidiobolales</taxon>
        <taxon>Basidiobolaceae</taxon>
        <taxon>Basidiobolus</taxon>
    </lineage>
</organism>
<dbReference type="Gene3D" id="1.10.8.270">
    <property type="entry name" value="putative rabgap domain of human tbc1 domain family member 14 like domains"/>
    <property type="match status" value="1"/>
</dbReference>
<dbReference type="SMART" id="SM00164">
    <property type="entry name" value="TBC"/>
    <property type="match status" value="1"/>
</dbReference>
<comment type="caution">
    <text evidence="4">The sequence shown here is derived from an EMBL/GenBank/DDBJ whole genome shotgun (WGS) entry which is preliminary data.</text>
</comment>
<dbReference type="SUPFAM" id="SSF47923">
    <property type="entry name" value="Ypt/Rab-GAP domain of gyp1p"/>
    <property type="match status" value="2"/>
</dbReference>
<feature type="compositionally biased region" description="Polar residues" evidence="2">
    <location>
        <begin position="709"/>
        <end position="722"/>
    </location>
</feature>
<feature type="domain" description="Rab-GAP TBC" evidence="3">
    <location>
        <begin position="413"/>
        <end position="639"/>
    </location>
</feature>
<keyword evidence="1" id="KW-0343">GTPase activation</keyword>
<dbReference type="PANTHER" id="PTHR22957">
    <property type="entry name" value="TBC1 DOMAIN FAMILY MEMBER GTPASE-ACTIVATING PROTEIN"/>
    <property type="match status" value="1"/>
</dbReference>
<evidence type="ECO:0000256" key="2">
    <source>
        <dbReference type="SAM" id="MobiDB-lite"/>
    </source>
</evidence>
<proteinExistence type="predicted"/>
<evidence type="ECO:0000259" key="3">
    <source>
        <dbReference type="PROSITE" id="PS50086"/>
    </source>
</evidence>
<dbReference type="InterPro" id="IPR000195">
    <property type="entry name" value="Rab-GAP-TBC_dom"/>
</dbReference>
<reference evidence="4 5" key="1">
    <citation type="submission" date="2023-04" db="EMBL/GenBank/DDBJ databases">
        <title>Genome of Basidiobolus ranarum AG-B5.</title>
        <authorList>
            <person name="Stajich J.E."/>
            <person name="Carter-House D."/>
            <person name="Gryganskyi A."/>
        </authorList>
    </citation>
    <scope>NUCLEOTIDE SEQUENCE [LARGE SCALE GENOMIC DNA]</scope>
    <source>
        <strain evidence="4 5">AG-B5</strain>
    </source>
</reference>
<evidence type="ECO:0000313" key="5">
    <source>
        <dbReference type="Proteomes" id="UP001479436"/>
    </source>
</evidence>
<accession>A0ABR2W397</accession>
<sequence length="740" mass="85836">MSKLDPAEIDWDVLQLSEVSDDMKDIIKIGLLFCKTNVYVYKSGSPKDKIRGYLGLVEEGTGKYALIWTPEHLIPKEDRDSYKKVEKTPKVQVVGVEGKTILKSEIYIPSPKLYSASESTSISDFSCWISLQQIDSILIQPPSLTEWHGSLILTLKNEESLPPLWFHNDQTNAQLWGGDEVLAWLCQLGNLTESKTGTNLFYLNRESKKNTENQLNVGHKTSRGSSSVPTTTQFFNQSLNLFDPQNQESLKNAAHDFTWSVLEKFSKVTQFTKHSAAHILEHPLGRPLVHLLPPGFVEVVEASPAAQDVMQEYEVAKLYLSRWANGVVQKAKKNRKYDDDPEYHVDEDFLEETDLGTFEVLSDFSYASKESLRTSPITSQLWYRYFEGSAKENSEGRLLMREEDIKSAIFAGGVEDKIRPTVWKYLLGIYPWDSTEVQRKKIIENNKMEYTRLKNLWFGHSELEEDAEFQDQKHRIEKDVLRTDRTNPLFSEEEGLVEGGLDTLSATGLPGTNSNLEMLKHILMTYNYYNKDLGYVQGMSDLLAPLFVVMQDEVDTFWCFVNFMERMKANFYTDQTGMNKQLRTLESLIRFMDPPMYRHLEKTDSLNLFFCFRWLLIWFKREFEYENVMRLWEVLWTDHITRDFHLFIALAIINQNRRVILEDLTAFDEILKWANEQSMHIDLEETLCRAEILYRRFSQRVEAADRVTKSASQSSTDTNRSNPVPPALREILQKTKPHHD</sequence>
<dbReference type="InterPro" id="IPR035969">
    <property type="entry name" value="Rab-GAP_TBC_sf"/>
</dbReference>
<protein>
    <submittedName>
        <fullName evidence="4">GTPase activating protein</fullName>
    </submittedName>
</protein>
<dbReference type="Proteomes" id="UP001479436">
    <property type="component" value="Unassembled WGS sequence"/>
</dbReference>
<dbReference type="EMBL" id="JASJQH010007083">
    <property type="protein sequence ID" value="KAK9718604.1"/>
    <property type="molecule type" value="Genomic_DNA"/>
</dbReference>
<dbReference type="Pfam" id="PF00566">
    <property type="entry name" value="RabGAP-TBC"/>
    <property type="match status" value="1"/>
</dbReference>
<dbReference type="Pfam" id="PF12068">
    <property type="entry name" value="PH_RBD"/>
    <property type="match status" value="1"/>
</dbReference>
<gene>
    <name evidence="4" type="primary">GYP7_2</name>
    <name evidence="4" type="ORF">K7432_005352</name>
</gene>
<dbReference type="PROSITE" id="PS50086">
    <property type="entry name" value="TBC_RABGAP"/>
    <property type="match status" value="1"/>
</dbReference>
<keyword evidence="5" id="KW-1185">Reference proteome</keyword>
<dbReference type="InterPro" id="IPR021935">
    <property type="entry name" value="SGSM1/2_RBD"/>
</dbReference>
<dbReference type="PANTHER" id="PTHR22957:SF502">
    <property type="entry name" value="SMALL G PROTEIN SIGNALING MODULATOR 2-RELATED"/>
    <property type="match status" value="1"/>
</dbReference>
<name>A0ABR2W397_9FUNG</name>
<evidence type="ECO:0000313" key="4">
    <source>
        <dbReference type="EMBL" id="KAK9718604.1"/>
    </source>
</evidence>